<dbReference type="InterPro" id="IPR020846">
    <property type="entry name" value="MFS_dom"/>
</dbReference>
<dbReference type="Proteomes" id="UP001172681">
    <property type="component" value="Unassembled WGS sequence"/>
</dbReference>
<keyword evidence="3 7" id="KW-0812">Transmembrane</keyword>
<dbReference type="InterPro" id="IPR036259">
    <property type="entry name" value="MFS_trans_sf"/>
</dbReference>
<evidence type="ECO:0000256" key="4">
    <source>
        <dbReference type="ARBA" id="ARBA00022989"/>
    </source>
</evidence>
<protein>
    <recommendedName>
        <fullName evidence="8">Major facilitator superfamily (MFS) profile domain-containing protein</fullName>
    </recommendedName>
</protein>
<dbReference type="AlphaFoldDB" id="A0AA39D1Z8"/>
<reference evidence="9" key="1">
    <citation type="submission" date="2022-10" db="EMBL/GenBank/DDBJ databases">
        <title>Culturing micro-colonial fungi from biological soil crusts in the Mojave desert and describing Neophaeococcomyces mojavensis, and introducing the new genera and species Taxawa tesnikishii.</title>
        <authorList>
            <person name="Kurbessoian T."/>
            <person name="Stajich J.E."/>
        </authorList>
    </citation>
    <scope>NUCLEOTIDE SEQUENCE</scope>
    <source>
        <strain evidence="9">TK_35</strain>
    </source>
</reference>
<dbReference type="Pfam" id="PF00083">
    <property type="entry name" value="Sugar_tr"/>
    <property type="match status" value="1"/>
</dbReference>
<feature type="transmembrane region" description="Helical" evidence="7">
    <location>
        <begin position="295"/>
        <end position="317"/>
    </location>
</feature>
<feature type="transmembrane region" description="Helical" evidence="7">
    <location>
        <begin position="329"/>
        <end position="348"/>
    </location>
</feature>
<evidence type="ECO:0000256" key="6">
    <source>
        <dbReference type="SAM" id="MobiDB-lite"/>
    </source>
</evidence>
<feature type="transmembrane region" description="Helical" evidence="7">
    <location>
        <begin position="388"/>
        <end position="411"/>
    </location>
</feature>
<dbReference type="Gene3D" id="1.20.1250.20">
    <property type="entry name" value="MFS general substrate transporter like domains"/>
    <property type="match status" value="1"/>
</dbReference>
<dbReference type="InterPro" id="IPR005828">
    <property type="entry name" value="MFS_sugar_transport-like"/>
</dbReference>
<feature type="transmembrane region" description="Helical" evidence="7">
    <location>
        <begin position="423"/>
        <end position="445"/>
    </location>
</feature>
<feature type="transmembrane region" description="Helical" evidence="7">
    <location>
        <begin position="355"/>
        <end position="376"/>
    </location>
</feature>
<feature type="region of interest" description="Disordered" evidence="6">
    <location>
        <begin position="1"/>
        <end position="20"/>
    </location>
</feature>
<evidence type="ECO:0000256" key="7">
    <source>
        <dbReference type="SAM" id="Phobius"/>
    </source>
</evidence>
<comment type="subcellular location">
    <subcellularLocation>
        <location evidence="1">Membrane</location>
        <topology evidence="1">Multi-pass membrane protein</topology>
    </subcellularLocation>
</comment>
<dbReference type="GO" id="GO:0005351">
    <property type="term" value="F:carbohydrate:proton symporter activity"/>
    <property type="evidence" value="ECO:0007669"/>
    <property type="project" value="TreeGrafter"/>
</dbReference>
<sequence>MASEEVENVTQHDSVEGGPADLHDMVHHPKGWMNWRVVMNMIIVGLGLCLWGFDNSSTGPILALPLFVLKFQGYGPAFTAKNLDLLVPVPIVGAALGTVASAPLMNKLGRKRAMVLAYFLGAAPGSFLSMFAPNMAAQIVGRFWTNLGVSVLTTAAPLYLTELAPAHFRARAVGFCVAGVAAVGVISTTIIWKTATIADNLQWKIPIALQAAIPVALGFLTLLCTESPLWYLQHDQLERAKSALLSIRNANVEVVEVELATMQAAALAEAERARQADVHFWDILKPRHIQRTLSAGALLCLGQVCGQILIMTYSTVILVQSGVADPFKITILITCLQFLGTIIGPVLVDKVGRRPVALVGFSILFILNMAAGGLAASGLTTKTQQLGLAAVFIIFGFFNSACGQTLSFILPTEISTPSLREPTMAWAVFWSYTTAIITTFAVPQITAADAGNLGAKAAFVFGGCVFITVTWAYFFVPETRARTAAEIDEMYDIGLPMRHWRNHKCQTGSYMLNTGIGGKDVEVKEP</sequence>
<comment type="similarity">
    <text evidence="2">Belongs to the major facilitator superfamily. Sugar transporter (TC 2.A.1.1) family.</text>
</comment>
<evidence type="ECO:0000313" key="9">
    <source>
        <dbReference type="EMBL" id="KAJ9640806.1"/>
    </source>
</evidence>
<dbReference type="PANTHER" id="PTHR48022:SF27">
    <property type="entry name" value="MAJOR FACILITATOR SUPERFAMILY (MFS) PROFILE DOMAIN-CONTAINING PROTEIN"/>
    <property type="match status" value="1"/>
</dbReference>
<feature type="transmembrane region" description="Helical" evidence="7">
    <location>
        <begin position="457"/>
        <end position="476"/>
    </location>
</feature>
<feature type="transmembrane region" description="Helical" evidence="7">
    <location>
        <begin position="143"/>
        <end position="160"/>
    </location>
</feature>
<dbReference type="EMBL" id="JAPDRN010000013">
    <property type="protein sequence ID" value="KAJ9640806.1"/>
    <property type="molecule type" value="Genomic_DNA"/>
</dbReference>
<evidence type="ECO:0000256" key="2">
    <source>
        <dbReference type="ARBA" id="ARBA00010992"/>
    </source>
</evidence>
<feature type="transmembrane region" description="Helical" evidence="7">
    <location>
        <begin position="212"/>
        <end position="232"/>
    </location>
</feature>
<feature type="transmembrane region" description="Helical" evidence="7">
    <location>
        <begin position="116"/>
        <end position="137"/>
    </location>
</feature>
<dbReference type="PROSITE" id="PS50850">
    <property type="entry name" value="MFS"/>
    <property type="match status" value="1"/>
</dbReference>
<dbReference type="SUPFAM" id="SSF103473">
    <property type="entry name" value="MFS general substrate transporter"/>
    <property type="match status" value="1"/>
</dbReference>
<keyword evidence="10" id="KW-1185">Reference proteome</keyword>
<evidence type="ECO:0000256" key="5">
    <source>
        <dbReference type="ARBA" id="ARBA00023136"/>
    </source>
</evidence>
<proteinExistence type="inferred from homology"/>
<evidence type="ECO:0000259" key="8">
    <source>
        <dbReference type="PROSITE" id="PS50850"/>
    </source>
</evidence>
<comment type="caution">
    <text evidence="9">The sequence shown here is derived from an EMBL/GenBank/DDBJ whole genome shotgun (WGS) entry which is preliminary data.</text>
</comment>
<dbReference type="InterPro" id="IPR050360">
    <property type="entry name" value="MFS_Sugar_Transporters"/>
</dbReference>
<organism evidence="9 10">
    <name type="scientific">Knufia peltigerae</name>
    <dbReference type="NCBI Taxonomy" id="1002370"/>
    <lineage>
        <taxon>Eukaryota</taxon>
        <taxon>Fungi</taxon>
        <taxon>Dikarya</taxon>
        <taxon>Ascomycota</taxon>
        <taxon>Pezizomycotina</taxon>
        <taxon>Eurotiomycetes</taxon>
        <taxon>Chaetothyriomycetidae</taxon>
        <taxon>Chaetothyriales</taxon>
        <taxon>Trichomeriaceae</taxon>
        <taxon>Knufia</taxon>
    </lineage>
</organism>
<name>A0AA39D1Z8_9EURO</name>
<keyword evidence="4 7" id="KW-1133">Transmembrane helix</keyword>
<dbReference type="GO" id="GO:0016020">
    <property type="term" value="C:membrane"/>
    <property type="evidence" value="ECO:0007669"/>
    <property type="project" value="UniProtKB-SubCell"/>
</dbReference>
<feature type="domain" description="Major facilitator superfamily (MFS) profile" evidence="8">
    <location>
        <begin position="40"/>
        <end position="480"/>
    </location>
</feature>
<evidence type="ECO:0000256" key="1">
    <source>
        <dbReference type="ARBA" id="ARBA00004141"/>
    </source>
</evidence>
<accession>A0AA39D1Z8</accession>
<feature type="transmembrane region" description="Helical" evidence="7">
    <location>
        <begin position="85"/>
        <end position="104"/>
    </location>
</feature>
<feature type="transmembrane region" description="Helical" evidence="7">
    <location>
        <begin position="172"/>
        <end position="192"/>
    </location>
</feature>
<evidence type="ECO:0000313" key="10">
    <source>
        <dbReference type="Proteomes" id="UP001172681"/>
    </source>
</evidence>
<feature type="transmembrane region" description="Helical" evidence="7">
    <location>
        <begin position="35"/>
        <end position="53"/>
    </location>
</feature>
<gene>
    <name evidence="9" type="ORF">H2204_003095</name>
</gene>
<keyword evidence="5 7" id="KW-0472">Membrane</keyword>
<evidence type="ECO:0000256" key="3">
    <source>
        <dbReference type="ARBA" id="ARBA00022692"/>
    </source>
</evidence>
<dbReference type="PANTHER" id="PTHR48022">
    <property type="entry name" value="PLASTIDIC GLUCOSE TRANSPORTER 4"/>
    <property type="match status" value="1"/>
</dbReference>